<gene>
    <name evidence="4" type="ORF">J2TS6_16370</name>
</gene>
<keyword evidence="5" id="KW-1185">Reference proteome</keyword>
<dbReference type="PANTHER" id="PTHR43639">
    <property type="entry name" value="OXIDOREDUCTASE, SHORT-CHAIN DEHYDROGENASE/REDUCTASE FAMILY (AFU_ORTHOLOGUE AFUA_5G02870)"/>
    <property type="match status" value="1"/>
</dbReference>
<dbReference type="AlphaFoldDB" id="A0A919XE37"/>
<dbReference type="InterPro" id="IPR020904">
    <property type="entry name" value="Sc_DH/Rdtase_CS"/>
</dbReference>
<organism evidence="4 5">
    <name type="scientific">Paenibacillus albilobatus</name>
    <dbReference type="NCBI Taxonomy" id="2716884"/>
    <lineage>
        <taxon>Bacteria</taxon>
        <taxon>Bacillati</taxon>
        <taxon>Bacillota</taxon>
        <taxon>Bacilli</taxon>
        <taxon>Bacillales</taxon>
        <taxon>Paenibacillaceae</taxon>
        <taxon>Paenibacillus</taxon>
    </lineage>
</organism>
<comment type="similarity">
    <text evidence="1">Belongs to the short-chain dehydrogenases/reductases (SDR) family.</text>
</comment>
<dbReference type="PRINTS" id="PR00081">
    <property type="entry name" value="GDHRDH"/>
</dbReference>
<dbReference type="PANTHER" id="PTHR43639:SF1">
    <property type="entry name" value="SHORT-CHAIN DEHYDROGENASE_REDUCTASE FAMILY PROTEIN"/>
    <property type="match status" value="1"/>
</dbReference>
<dbReference type="PROSITE" id="PS00061">
    <property type="entry name" value="ADH_SHORT"/>
    <property type="match status" value="1"/>
</dbReference>
<accession>A0A919XE37</accession>
<dbReference type="NCBIfam" id="NF005559">
    <property type="entry name" value="PRK07231.1"/>
    <property type="match status" value="1"/>
</dbReference>
<keyword evidence="2" id="KW-0560">Oxidoreductase</keyword>
<feature type="domain" description="Ketoreductase" evidence="3">
    <location>
        <begin position="14"/>
        <end position="193"/>
    </location>
</feature>
<dbReference type="PRINTS" id="PR00080">
    <property type="entry name" value="SDRFAMILY"/>
</dbReference>
<sequence length="252" mass="25840">MQTTSTMNKPLAGRKALVTGGARGIGAAIVKRLAGDGASVAFTYVSAQSKAEELVQEIKSAGGQALAIRADSADFEALKGAVEETIQSFGGIDILVNNAGITSLKPYDQFTLEEFDQLVAVNLKAVFVAVQAAAPQMKPGGRVINIGSVAAEFNPFPGNSLYVSTKAAVAGLTRALARDLAPQGITVNNIQPGMIDTDMNPENGPYASGAQMIPLGRYGKASEIASMVAYISSPEAGYITGASLNIDGGGSV</sequence>
<dbReference type="GO" id="GO:0008206">
    <property type="term" value="P:bile acid metabolic process"/>
    <property type="evidence" value="ECO:0007669"/>
    <property type="project" value="UniProtKB-ARBA"/>
</dbReference>
<protein>
    <submittedName>
        <fullName evidence="4">3-ketoacyl-ACP reductase</fullName>
    </submittedName>
</protein>
<evidence type="ECO:0000256" key="1">
    <source>
        <dbReference type="ARBA" id="ARBA00006484"/>
    </source>
</evidence>
<evidence type="ECO:0000313" key="4">
    <source>
        <dbReference type="EMBL" id="GIO30496.1"/>
    </source>
</evidence>
<dbReference type="EMBL" id="BORQ01000001">
    <property type="protein sequence ID" value="GIO30496.1"/>
    <property type="molecule type" value="Genomic_DNA"/>
</dbReference>
<evidence type="ECO:0000256" key="2">
    <source>
        <dbReference type="ARBA" id="ARBA00023002"/>
    </source>
</evidence>
<dbReference type="Proteomes" id="UP000679779">
    <property type="component" value="Unassembled WGS sequence"/>
</dbReference>
<dbReference type="InterPro" id="IPR002347">
    <property type="entry name" value="SDR_fam"/>
</dbReference>
<dbReference type="Gene3D" id="3.40.50.720">
    <property type="entry name" value="NAD(P)-binding Rossmann-like Domain"/>
    <property type="match status" value="1"/>
</dbReference>
<dbReference type="Pfam" id="PF13561">
    <property type="entry name" value="adh_short_C2"/>
    <property type="match status" value="1"/>
</dbReference>
<dbReference type="InterPro" id="IPR057326">
    <property type="entry name" value="KR_dom"/>
</dbReference>
<comment type="caution">
    <text evidence="4">The sequence shown here is derived from an EMBL/GenBank/DDBJ whole genome shotgun (WGS) entry which is preliminary data.</text>
</comment>
<name>A0A919XE37_9BACL</name>
<evidence type="ECO:0000259" key="3">
    <source>
        <dbReference type="SMART" id="SM00822"/>
    </source>
</evidence>
<dbReference type="SUPFAM" id="SSF51735">
    <property type="entry name" value="NAD(P)-binding Rossmann-fold domains"/>
    <property type="match status" value="1"/>
</dbReference>
<reference evidence="4" key="1">
    <citation type="submission" date="2021-03" db="EMBL/GenBank/DDBJ databases">
        <title>Antimicrobial resistance genes in bacteria isolated from Japanese honey, and their potential for conferring macrolide and lincosamide resistance in the American foulbrood pathogen Paenibacillus larvae.</title>
        <authorList>
            <person name="Okamoto M."/>
            <person name="Kumagai M."/>
            <person name="Kanamori H."/>
            <person name="Takamatsu D."/>
        </authorList>
    </citation>
    <scope>NUCLEOTIDE SEQUENCE</scope>
    <source>
        <strain evidence="4">J2TS6</strain>
    </source>
</reference>
<dbReference type="GO" id="GO:0016491">
    <property type="term" value="F:oxidoreductase activity"/>
    <property type="evidence" value="ECO:0007669"/>
    <property type="project" value="UniProtKB-KW"/>
</dbReference>
<proteinExistence type="inferred from homology"/>
<evidence type="ECO:0000313" key="5">
    <source>
        <dbReference type="Proteomes" id="UP000679779"/>
    </source>
</evidence>
<dbReference type="FunFam" id="3.40.50.720:FF:000084">
    <property type="entry name" value="Short-chain dehydrogenase reductase"/>
    <property type="match status" value="1"/>
</dbReference>
<dbReference type="RefSeq" id="WP_201452126.1">
    <property type="nucleotide sequence ID" value="NZ_BORQ01000001.1"/>
</dbReference>
<dbReference type="InterPro" id="IPR036291">
    <property type="entry name" value="NAD(P)-bd_dom_sf"/>
</dbReference>
<dbReference type="SMART" id="SM00822">
    <property type="entry name" value="PKS_KR"/>
    <property type="match status" value="1"/>
</dbReference>